<keyword evidence="2" id="KW-0732">Signal</keyword>
<feature type="domain" description="Ig-like" evidence="8">
    <location>
        <begin position="143"/>
        <end position="255"/>
    </location>
</feature>
<feature type="transmembrane region" description="Helical" evidence="7">
    <location>
        <begin position="269"/>
        <end position="289"/>
    </location>
</feature>
<dbReference type="GO" id="GO:0050863">
    <property type="term" value="P:regulation of T cell activation"/>
    <property type="evidence" value="ECO:0007669"/>
    <property type="project" value="UniProtKB-ARBA"/>
</dbReference>
<dbReference type="SMART" id="SM00409">
    <property type="entry name" value="IG"/>
    <property type="match status" value="2"/>
</dbReference>
<evidence type="ECO:0000256" key="4">
    <source>
        <dbReference type="ARBA" id="ARBA00023157"/>
    </source>
</evidence>
<evidence type="ECO:0000256" key="1">
    <source>
        <dbReference type="ARBA" id="ARBA00004370"/>
    </source>
</evidence>
<comment type="subcellular location">
    <subcellularLocation>
        <location evidence="1">Membrane</location>
    </subcellularLocation>
</comment>
<dbReference type="SUPFAM" id="SSF48726">
    <property type="entry name" value="Immunoglobulin"/>
    <property type="match status" value="2"/>
</dbReference>
<evidence type="ECO:0000313" key="9">
    <source>
        <dbReference type="Ensembl" id="ENSXETP00000116719"/>
    </source>
</evidence>
<dbReference type="InParanoid" id="A0A803K904"/>
<dbReference type="SMART" id="SM00406">
    <property type="entry name" value="IGv"/>
    <property type="match status" value="2"/>
</dbReference>
<protein>
    <submittedName>
        <fullName evidence="9">Selection and upkeep of intraepithelial T-cells protein 6</fullName>
    </submittedName>
</protein>
<reference evidence="9" key="2">
    <citation type="submission" date="2021-03" db="UniProtKB">
        <authorList>
            <consortium name="Ensembl"/>
        </authorList>
    </citation>
    <scope>IDENTIFICATION</scope>
</reference>
<dbReference type="PROSITE" id="PS50835">
    <property type="entry name" value="IG_LIKE"/>
    <property type="match status" value="2"/>
</dbReference>
<dbReference type="InterPro" id="IPR013106">
    <property type="entry name" value="Ig_V-set"/>
</dbReference>
<dbReference type="PANTHER" id="PTHR24100">
    <property type="entry name" value="BUTYROPHILIN"/>
    <property type="match status" value="1"/>
</dbReference>
<evidence type="ECO:0000256" key="3">
    <source>
        <dbReference type="ARBA" id="ARBA00023136"/>
    </source>
</evidence>
<dbReference type="GO" id="GO:1903037">
    <property type="term" value="P:regulation of leukocyte cell-cell adhesion"/>
    <property type="evidence" value="ECO:0007669"/>
    <property type="project" value="UniProtKB-ARBA"/>
</dbReference>
<evidence type="ECO:0000256" key="2">
    <source>
        <dbReference type="ARBA" id="ARBA00022729"/>
    </source>
</evidence>
<dbReference type="FunFam" id="2.60.40.10:FF:000142">
    <property type="entry name" value="V-set domain-containing T-cell activation inhibitor 1"/>
    <property type="match status" value="2"/>
</dbReference>
<keyword evidence="7" id="KW-1133">Transmembrane helix</keyword>
<keyword evidence="6" id="KW-0393">Immunoglobulin domain</keyword>
<dbReference type="AlphaFoldDB" id="A0A803K904"/>
<organism evidence="9">
    <name type="scientific">Xenopus tropicalis</name>
    <name type="common">Western clawed frog</name>
    <name type="synonym">Silurana tropicalis</name>
    <dbReference type="NCBI Taxonomy" id="8364"/>
    <lineage>
        <taxon>Eukaryota</taxon>
        <taxon>Metazoa</taxon>
        <taxon>Chordata</taxon>
        <taxon>Craniata</taxon>
        <taxon>Vertebrata</taxon>
        <taxon>Euteleostomi</taxon>
        <taxon>Amphibia</taxon>
        <taxon>Batrachia</taxon>
        <taxon>Anura</taxon>
        <taxon>Pipoidea</taxon>
        <taxon>Pipidae</taxon>
        <taxon>Xenopodinae</taxon>
        <taxon>Xenopus</taxon>
        <taxon>Silurana</taxon>
    </lineage>
</organism>
<evidence type="ECO:0000259" key="8">
    <source>
        <dbReference type="PROSITE" id="PS50835"/>
    </source>
</evidence>
<evidence type="ECO:0000256" key="7">
    <source>
        <dbReference type="SAM" id="Phobius"/>
    </source>
</evidence>
<dbReference type="GeneTree" id="ENSGT01120000271914"/>
<dbReference type="PANTHER" id="PTHR24100:SF144">
    <property type="entry name" value="SELECTION AND UPKEEP OF INTRAEPITHELIAL T-CELLS PROTEIN 2 ISOFORM X1"/>
    <property type="match status" value="1"/>
</dbReference>
<dbReference type="Pfam" id="PF07686">
    <property type="entry name" value="V-set"/>
    <property type="match status" value="2"/>
</dbReference>
<accession>A0A803K904</accession>
<evidence type="ECO:0000256" key="5">
    <source>
        <dbReference type="ARBA" id="ARBA00023180"/>
    </source>
</evidence>
<keyword evidence="4" id="KW-1015">Disulfide bond</keyword>
<sequence>MMVSIMYKITTVFLILQSMNEVSFSVRFKVSSTPSVSVALGSDVLLPCTLTPEKNGEKMEIRWFKPMYRPYVHLYINGKDDYTAQMPQFANRTELLKENITRGIFPLKIHKVTAEDSGEYYCYVESSDHHGMAAVQLQVTVRFKVSSTPSVSVALGSDVLLPCHLIPEMSAEKMEIRWIKPMYRPYVHLYINGKDDYTAQMPQFANRTELLKENITRGIFPLKIHKVTAQDSGEYYCHVESSDHHDKTIVQLNVTDKSLPETSRDKHRIIIIICASLTIVSFACICLLLKRLVNGKGVGFNSLSIKCEGPETEDTTTPLVMNGKVTHT</sequence>
<dbReference type="Ensembl" id="ENSXETT00000108547">
    <property type="protein sequence ID" value="ENSXETP00000116719"/>
    <property type="gene ID" value="ENSXETG00000037419"/>
</dbReference>
<name>A0A803K904_XENTR</name>
<proteinExistence type="predicted"/>
<keyword evidence="5" id="KW-0325">Glycoprotein</keyword>
<dbReference type="InterPro" id="IPR036179">
    <property type="entry name" value="Ig-like_dom_sf"/>
</dbReference>
<dbReference type="GO" id="GO:0016020">
    <property type="term" value="C:membrane"/>
    <property type="evidence" value="ECO:0007669"/>
    <property type="project" value="UniProtKB-SubCell"/>
</dbReference>
<gene>
    <name evidence="9" type="primary">LOC100496169</name>
</gene>
<dbReference type="InterPro" id="IPR007110">
    <property type="entry name" value="Ig-like_dom"/>
</dbReference>
<dbReference type="Gene3D" id="2.60.40.10">
    <property type="entry name" value="Immunoglobulins"/>
    <property type="match status" value="2"/>
</dbReference>
<keyword evidence="3 7" id="KW-0472">Membrane</keyword>
<dbReference type="InterPro" id="IPR013783">
    <property type="entry name" value="Ig-like_fold"/>
</dbReference>
<dbReference type="Bgee" id="ENSXETG00000037419">
    <property type="expression patterns" value="Expressed in skeletal muscle tissue and 6 other cell types or tissues"/>
</dbReference>
<evidence type="ECO:0000256" key="6">
    <source>
        <dbReference type="ARBA" id="ARBA00023319"/>
    </source>
</evidence>
<dbReference type="InterPro" id="IPR050504">
    <property type="entry name" value="IgSF_BTN/MOG"/>
</dbReference>
<keyword evidence="7" id="KW-0812">Transmembrane</keyword>
<reference evidence="9" key="1">
    <citation type="journal article" date="2010" name="Science">
        <title>The genome of the Western clawed frog Xenopus tropicalis.</title>
        <authorList>
            <person name="Hellsten U."/>
            <person name="Harland R.M."/>
            <person name="Gilchrist M.J."/>
            <person name="Hendrix D."/>
            <person name="Jurka J."/>
            <person name="Kapitonov V."/>
            <person name="Ovcharenko I."/>
            <person name="Putnam N.H."/>
            <person name="Shu S."/>
            <person name="Taher L."/>
            <person name="Blitz I.L."/>
            <person name="Blumberg B."/>
            <person name="Dichmann D.S."/>
            <person name="Dubchak I."/>
            <person name="Amaya E."/>
            <person name="Detter J.C."/>
            <person name="Fletcher R."/>
            <person name="Gerhard D.S."/>
            <person name="Goodstein D."/>
            <person name="Graves T."/>
            <person name="Grigoriev I.V."/>
            <person name="Grimwood J."/>
            <person name="Kawashima T."/>
            <person name="Lindquist E."/>
            <person name="Lucas S.M."/>
            <person name="Mead P.E."/>
            <person name="Mitros T."/>
            <person name="Ogino H."/>
            <person name="Ohta Y."/>
            <person name="Poliakov A.V."/>
            <person name="Pollet N."/>
            <person name="Robert J."/>
            <person name="Salamov A."/>
            <person name="Sater A.K."/>
            <person name="Schmutz J."/>
            <person name="Terry A."/>
            <person name="Vize P.D."/>
            <person name="Warren W.C."/>
            <person name="Wells D."/>
            <person name="Wills A."/>
            <person name="Wilson R.K."/>
            <person name="Zimmerman L.B."/>
            <person name="Zorn A.M."/>
            <person name="Grainger R."/>
            <person name="Grammer T."/>
            <person name="Khokha M.K."/>
            <person name="Richardson P.M."/>
            <person name="Rokhsar D.S."/>
        </authorList>
    </citation>
    <scope>NUCLEOTIDE SEQUENCE [LARGE SCALE GENOMIC DNA]</scope>
    <source>
        <strain evidence="9">Nigerian</strain>
    </source>
</reference>
<dbReference type="InterPro" id="IPR003599">
    <property type="entry name" value="Ig_sub"/>
</dbReference>
<dbReference type="FunCoup" id="A0A803K904">
    <property type="interactions" value="284"/>
</dbReference>
<feature type="domain" description="Ig-like" evidence="8">
    <location>
        <begin position="28"/>
        <end position="140"/>
    </location>
</feature>